<comment type="caution">
    <text evidence="2">The sequence shown here is derived from an EMBL/GenBank/DDBJ whole genome shotgun (WGS) entry which is preliminary data.</text>
</comment>
<evidence type="ECO:0000313" key="2">
    <source>
        <dbReference type="EMBL" id="MEK7954460.1"/>
    </source>
</evidence>
<name>A0ABU9B376_9BACT</name>
<keyword evidence="1" id="KW-1133">Transmembrane helix</keyword>
<feature type="transmembrane region" description="Helical" evidence="1">
    <location>
        <begin position="39"/>
        <end position="61"/>
    </location>
</feature>
<protein>
    <recommendedName>
        <fullName evidence="4">PH domain-containing protein</fullName>
    </recommendedName>
</protein>
<keyword evidence="3" id="KW-1185">Reference proteome</keyword>
<accession>A0ABU9B376</accession>
<feature type="transmembrane region" description="Helical" evidence="1">
    <location>
        <begin position="9"/>
        <end position="27"/>
    </location>
</feature>
<reference evidence="2 3" key="1">
    <citation type="submission" date="2024-04" db="EMBL/GenBank/DDBJ databases">
        <title>Luteolibacter sp. isolated from soil.</title>
        <authorList>
            <person name="An J."/>
        </authorList>
    </citation>
    <scope>NUCLEOTIDE SEQUENCE [LARGE SCALE GENOMIC DNA]</scope>
    <source>
        <strain evidence="2 3">Y139</strain>
    </source>
</reference>
<evidence type="ECO:0000256" key="1">
    <source>
        <dbReference type="SAM" id="Phobius"/>
    </source>
</evidence>
<dbReference type="RefSeq" id="WP_341408231.1">
    <property type="nucleotide sequence ID" value="NZ_JBBUKT010000020.1"/>
</dbReference>
<organism evidence="2 3">
    <name type="scientific">Luteolibacter soli</name>
    <dbReference type="NCBI Taxonomy" id="3135280"/>
    <lineage>
        <taxon>Bacteria</taxon>
        <taxon>Pseudomonadati</taxon>
        <taxon>Verrucomicrobiota</taxon>
        <taxon>Verrucomicrobiia</taxon>
        <taxon>Verrucomicrobiales</taxon>
        <taxon>Verrucomicrobiaceae</taxon>
        <taxon>Luteolibacter</taxon>
    </lineage>
</organism>
<keyword evidence="1" id="KW-0472">Membrane</keyword>
<evidence type="ECO:0000313" key="3">
    <source>
        <dbReference type="Proteomes" id="UP001371305"/>
    </source>
</evidence>
<evidence type="ECO:0008006" key="4">
    <source>
        <dbReference type="Google" id="ProtNLM"/>
    </source>
</evidence>
<proteinExistence type="predicted"/>
<keyword evidence="1" id="KW-0812">Transmembrane</keyword>
<gene>
    <name evidence="2" type="ORF">WKV53_28345</name>
</gene>
<sequence>MSHRYGSSFFVHLLSLGTVIFFIVMAYQCSVEHFVHGNLASRIGMVTGCVFMAILILWLYVRSGLPQYEISDAGLVIVRPWSREMVPWQQIRHVDWKFAIHMIVIRGSDSVIAFTSTDHFPRLLDFLHEVREKSRCTLSPRLEALLDEDAKATRPTADQP</sequence>
<dbReference type="EMBL" id="JBBUKT010000020">
    <property type="protein sequence ID" value="MEK7954460.1"/>
    <property type="molecule type" value="Genomic_DNA"/>
</dbReference>
<dbReference type="Proteomes" id="UP001371305">
    <property type="component" value="Unassembled WGS sequence"/>
</dbReference>